<dbReference type="SUPFAM" id="SSF52540">
    <property type="entry name" value="P-loop containing nucleoside triphosphate hydrolases"/>
    <property type="match status" value="1"/>
</dbReference>
<sequence length="422" mass="46593">MSFGSFSLCKELQQSLIEQGYTKATAIQQQAIPLVLEQRDLIAIAQTGTGKTASFSLPMLQLLTKGTAATDNHIRALVLTPTRELAAQVGQAILSYSSLTNLSTTAVHGGVRIEPQIAKLQSGVDVLVATPGRLLDLYTQQALSFDKLEILVLDEADRMLDLGFVDDIRHIQKLLPIKRQNLMFSATFTNPIRLLAEDMLNSPATVEISPETSNLEAISQRVHPVDKNRKTELLIHLIKSNSWNQVLIFCRTKHGADNLVTNLEQVGIRGASIHANRTQHARTQVLGGFRDGSIKVLVATDLASRGIDLSRLSCVINLDLPFVAEDYVHRIGRTGRAGHKGLAISLFSDDESKQLKSIEKLIGRTFTQTLVPGFELAIKPIVDESDDDLYGNFEPDPTYLKQTQKRSKHTKSGSNRSRSKRR</sequence>
<evidence type="ECO:0000256" key="5">
    <source>
        <dbReference type="ARBA" id="ARBA00038437"/>
    </source>
</evidence>
<evidence type="ECO:0000256" key="3">
    <source>
        <dbReference type="ARBA" id="ARBA00022806"/>
    </source>
</evidence>
<dbReference type="EMBL" id="RAQO01000004">
    <property type="protein sequence ID" value="RKF19973.1"/>
    <property type="molecule type" value="Genomic_DNA"/>
</dbReference>
<evidence type="ECO:0000256" key="7">
    <source>
        <dbReference type="RuleBase" id="RU000492"/>
    </source>
</evidence>
<dbReference type="AlphaFoldDB" id="A0A420EH17"/>
<dbReference type="InterPro" id="IPR014001">
    <property type="entry name" value="Helicase_ATP-bd"/>
</dbReference>
<dbReference type="OrthoDB" id="9805696at2"/>
<dbReference type="InterPro" id="IPR044742">
    <property type="entry name" value="DEAD/DEAH_RhlB"/>
</dbReference>
<dbReference type="Proteomes" id="UP000286482">
    <property type="component" value="Unassembled WGS sequence"/>
</dbReference>
<dbReference type="InterPro" id="IPR011545">
    <property type="entry name" value="DEAD/DEAH_box_helicase_dom"/>
</dbReference>
<name>A0A420EH17_9ALTE</name>
<dbReference type="PANTHER" id="PTHR47959:SF13">
    <property type="entry name" value="ATP-DEPENDENT RNA HELICASE RHLE"/>
    <property type="match status" value="1"/>
</dbReference>
<evidence type="ECO:0000256" key="8">
    <source>
        <dbReference type="SAM" id="MobiDB-lite"/>
    </source>
</evidence>
<feature type="domain" description="Helicase C-terminal" evidence="10">
    <location>
        <begin position="230"/>
        <end position="378"/>
    </location>
</feature>
<dbReference type="CDD" id="cd00268">
    <property type="entry name" value="DEADc"/>
    <property type="match status" value="1"/>
</dbReference>
<dbReference type="InterPro" id="IPR000629">
    <property type="entry name" value="RNA-helicase_DEAD-box_CS"/>
</dbReference>
<evidence type="ECO:0000259" key="11">
    <source>
        <dbReference type="PROSITE" id="PS51195"/>
    </source>
</evidence>
<dbReference type="Pfam" id="PF00270">
    <property type="entry name" value="DEAD"/>
    <property type="match status" value="1"/>
</dbReference>
<dbReference type="Gene3D" id="3.40.50.300">
    <property type="entry name" value="P-loop containing nucleotide triphosphate hydrolases"/>
    <property type="match status" value="2"/>
</dbReference>
<feature type="compositionally biased region" description="Basic residues" evidence="8">
    <location>
        <begin position="403"/>
        <end position="422"/>
    </location>
</feature>
<keyword evidence="1 7" id="KW-0547">Nucleotide-binding</keyword>
<evidence type="ECO:0000256" key="1">
    <source>
        <dbReference type="ARBA" id="ARBA00022741"/>
    </source>
</evidence>
<dbReference type="CDD" id="cd18787">
    <property type="entry name" value="SF2_C_DEAD"/>
    <property type="match status" value="1"/>
</dbReference>
<feature type="region of interest" description="Disordered" evidence="8">
    <location>
        <begin position="389"/>
        <end position="422"/>
    </location>
</feature>
<dbReference type="RefSeq" id="WP_120353977.1">
    <property type="nucleotide sequence ID" value="NZ_RAQO01000004.1"/>
</dbReference>
<dbReference type="GO" id="GO:0003724">
    <property type="term" value="F:RNA helicase activity"/>
    <property type="evidence" value="ECO:0007669"/>
    <property type="project" value="InterPro"/>
</dbReference>
<dbReference type="SMART" id="SM00490">
    <property type="entry name" value="HELICc"/>
    <property type="match status" value="1"/>
</dbReference>
<keyword evidence="3 7" id="KW-0347">Helicase</keyword>
<gene>
    <name evidence="12" type="ORF">DBZ36_05850</name>
</gene>
<evidence type="ECO:0000259" key="10">
    <source>
        <dbReference type="PROSITE" id="PS51194"/>
    </source>
</evidence>
<dbReference type="InterPro" id="IPR050079">
    <property type="entry name" value="DEAD_box_RNA_helicase"/>
</dbReference>
<dbReference type="InterPro" id="IPR027417">
    <property type="entry name" value="P-loop_NTPase"/>
</dbReference>
<comment type="similarity">
    <text evidence="5 7">Belongs to the DEAD box helicase family.</text>
</comment>
<dbReference type="GO" id="GO:0016787">
    <property type="term" value="F:hydrolase activity"/>
    <property type="evidence" value="ECO:0007669"/>
    <property type="project" value="UniProtKB-KW"/>
</dbReference>
<dbReference type="PROSITE" id="PS51194">
    <property type="entry name" value="HELICASE_CTER"/>
    <property type="match status" value="1"/>
</dbReference>
<evidence type="ECO:0000313" key="12">
    <source>
        <dbReference type="EMBL" id="RKF19973.1"/>
    </source>
</evidence>
<dbReference type="GO" id="GO:0003676">
    <property type="term" value="F:nucleic acid binding"/>
    <property type="evidence" value="ECO:0007669"/>
    <property type="project" value="InterPro"/>
</dbReference>
<keyword evidence="2 7" id="KW-0378">Hydrolase</keyword>
<organism evidence="12 13">
    <name type="scientific">Alginatibacterium sediminis</name>
    <dbReference type="NCBI Taxonomy" id="2164068"/>
    <lineage>
        <taxon>Bacteria</taxon>
        <taxon>Pseudomonadati</taxon>
        <taxon>Pseudomonadota</taxon>
        <taxon>Gammaproteobacteria</taxon>
        <taxon>Alteromonadales</taxon>
        <taxon>Alteromonadaceae</taxon>
        <taxon>Alginatibacterium</taxon>
    </lineage>
</organism>
<proteinExistence type="inferred from homology"/>
<dbReference type="InterPro" id="IPR001650">
    <property type="entry name" value="Helicase_C-like"/>
</dbReference>
<keyword evidence="13" id="KW-1185">Reference proteome</keyword>
<dbReference type="PANTHER" id="PTHR47959">
    <property type="entry name" value="ATP-DEPENDENT RNA HELICASE RHLE-RELATED"/>
    <property type="match status" value="1"/>
</dbReference>
<comment type="caution">
    <text evidence="12">The sequence shown here is derived from an EMBL/GenBank/DDBJ whole genome shotgun (WGS) entry which is preliminary data.</text>
</comment>
<keyword evidence="4 7" id="KW-0067">ATP-binding</keyword>
<evidence type="ECO:0000256" key="4">
    <source>
        <dbReference type="ARBA" id="ARBA00022840"/>
    </source>
</evidence>
<feature type="short sequence motif" description="Q motif" evidence="6">
    <location>
        <begin position="1"/>
        <end position="29"/>
    </location>
</feature>
<dbReference type="SMART" id="SM00487">
    <property type="entry name" value="DEXDc"/>
    <property type="match status" value="1"/>
</dbReference>
<evidence type="ECO:0000313" key="13">
    <source>
        <dbReference type="Proteomes" id="UP000286482"/>
    </source>
</evidence>
<feature type="domain" description="DEAD-box RNA helicase Q" evidence="11">
    <location>
        <begin position="1"/>
        <end position="29"/>
    </location>
</feature>
<protein>
    <submittedName>
        <fullName evidence="12">DEAD/DEAH box helicase</fullName>
    </submittedName>
</protein>
<dbReference type="PROSITE" id="PS51192">
    <property type="entry name" value="HELICASE_ATP_BIND_1"/>
    <property type="match status" value="1"/>
</dbReference>
<dbReference type="GO" id="GO:0005524">
    <property type="term" value="F:ATP binding"/>
    <property type="evidence" value="ECO:0007669"/>
    <property type="project" value="UniProtKB-KW"/>
</dbReference>
<dbReference type="Pfam" id="PF00271">
    <property type="entry name" value="Helicase_C"/>
    <property type="match status" value="1"/>
</dbReference>
<feature type="domain" description="Helicase ATP-binding" evidence="9">
    <location>
        <begin position="32"/>
        <end position="206"/>
    </location>
</feature>
<dbReference type="PROSITE" id="PS51195">
    <property type="entry name" value="Q_MOTIF"/>
    <property type="match status" value="1"/>
</dbReference>
<accession>A0A420EH17</accession>
<dbReference type="PROSITE" id="PS00039">
    <property type="entry name" value="DEAD_ATP_HELICASE"/>
    <property type="match status" value="1"/>
</dbReference>
<evidence type="ECO:0000259" key="9">
    <source>
        <dbReference type="PROSITE" id="PS51192"/>
    </source>
</evidence>
<evidence type="ECO:0000256" key="6">
    <source>
        <dbReference type="PROSITE-ProRule" id="PRU00552"/>
    </source>
</evidence>
<evidence type="ECO:0000256" key="2">
    <source>
        <dbReference type="ARBA" id="ARBA00022801"/>
    </source>
</evidence>
<dbReference type="InterPro" id="IPR014014">
    <property type="entry name" value="RNA_helicase_DEAD_Q_motif"/>
</dbReference>
<dbReference type="GO" id="GO:0005829">
    <property type="term" value="C:cytosol"/>
    <property type="evidence" value="ECO:0007669"/>
    <property type="project" value="TreeGrafter"/>
</dbReference>
<reference evidence="12 13" key="1">
    <citation type="submission" date="2018-09" db="EMBL/GenBank/DDBJ databases">
        <authorList>
            <person name="Wang Z."/>
        </authorList>
    </citation>
    <scope>NUCLEOTIDE SEQUENCE [LARGE SCALE GENOMIC DNA]</scope>
    <source>
        <strain evidence="12 13">ALS 81</strain>
    </source>
</reference>